<evidence type="ECO:0000313" key="1">
    <source>
        <dbReference type="EMBL" id="KAH1072087.1"/>
    </source>
</evidence>
<dbReference type="AlphaFoldDB" id="A0A9D3V4A6"/>
<protein>
    <submittedName>
        <fullName evidence="1">Uncharacterized protein</fullName>
    </submittedName>
</protein>
<proteinExistence type="predicted"/>
<keyword evidence="2" id="KW-1185">Reference proteome</keyword>
<comment type="caution">
    <text evidence="1">The sequence shown here is derived from an EMBL/GenBank/DDBJ whole genome shotgun (WGS) entry which is preliminary data.</text>
</comment>
<reference evidence="1 2" key="1">
    <citation type="journal article" date="2021" name="Plant Biotechnol. J.">
        <title>Multi-omics assisted identification of the key and species-specific regulatory components of drought-tolerant mechanisms in Gossypium stocksii.</title>
        <authorList>
            <person name="Yu D."/>
            <person name="Ke L."/>
            <person name="Zhang D."/>
            <person name="Wu Y."/>
            <person name="Sun Y."/>
            <person name="Mei J."/>
            <person name="Sun J."/>
            <person name="Sun Y."/>
        </authorList>
    </citation>
    <scope>NUCLEOTIDE SEQUENCE [LARGE SCALE GENOMIC DNA]</scope>
    <source>
        <strain evidence="2">cv. E1</strain>
        <tissue evidence="1">Leaf</tissue>
    </source>
</reference>
<evidence type="ECO:0000313" key="2">
    <source>
        <dbReference type="Proteomes" id="UP000828251"/>
    </source>
</evidence>
<sequence>MLNINHEQRNLEIRTHTPWQRHVVPLSSNRAMQREHGFRKNQQKQSLSLCRQPSESGATNVRSSPMNLNTPFTMSLGWKEASKYRLDVKCGISITTVYRVVNRKETNGFNGGGYGKVIH</sequence>
<dbReference type="EMBL" id="JAIQCV010000008">
    <property type="protein sequence ID" value="KAH1072087.1"/>
    <property type="molecule type" value="Genomic_DNA"/>
</dbReference>
<accession>A0A9D3V4A6</accession>
<organism evidence="1 2">
    <name type="scientific">Gossypium stocksii</name>
    <dbReference type="NCBI Taxonomy" id="47602"/>
    <lineage>
        <taxon>Eukaryota</taxon>
        <taxon>Viridiplantae</taxon>
        <taxon>Streptophyta</taxon>
        <taxon>Embryophyta</taxon>
        <taxon>Tracheophyta</taxon>
        <taxon>Spermatophyta</taxon>
        <taxon>Magnoliopsida</taxon>
        <taxon>eudicotyledons</taxon>
        <taxon>Gunneridae</taxon>
        <taxon>Pentapetalae</taxon>
        <taxon>rosids</taxon>
        <taxon>malvids</taxon>
        <taxon>Malvales</taxon>
        <taxon>Malvaceae</taxon>
        <taxon>Malvoideae</taxon>
        <taxon>Gossypium</taxon>
    </lineage>
</organism>
<name>A0A9D3V4A6_9ROSI</name>
<gene>
    <name evidence="1" type="ORF">J1N35_024415</name>
</gene>
<dbReference type="Proteomes" id="UP000828251">
    <property type="component" value="Unassembled WGS sequence"/>
</dbReference>